<feature type="domain" description="Enoyl reductase (ER)" evidence="6">
    <location>
        <begin position="32"/>
        <end position="360"/>
    </location>
</feature>
<dbReference type="InterPro" id="IPR011032">
    <property type="entry name" value="GroES-like_sf"/>
</dbReference>
<proteinExistence type="inferred from homology"/>
<evidence type="ECO:0000256" key="2">
    <source>
        <dbReference type="ARBA" id="ARBA00022723"/>
    </source>
</evidence>
<dbReference type="InterPro" id="IPR029752">
    <property type="entry name" value="D-isomer_DH_CS1"/>
</dbReference>
<dbReference type="Pfam" id="PF00107">
    <property type="entry name" value="ADH_zinc_N"/>
    <property type="match status" value="1"/>
</dbReference>
<dbReference type="Pfam" id="PF08240">
    <property type="entry name" value="ADH_N"/>
    <property type="match status" value="1"/>
</dbReference>
<dbReference type="SUPFAM" id="SSF50129">
    <property type="entry name" value="GroES-like"/>
    <property type="match status" value="1"/>
</dbReference>
<keyword evidence="4" id="KW-0560">Oxidoreductase</keyword>
<dbReference type="SUPFAM" id="SSF51735">
    <property type="entry name" value="NAD(P)-binding Rossmann-fold domains"/>
    <property type="match status" value="1"/>
</dbReference>
<reference evidence="7 8" key="1">
    <citation type="submission" date="2020-06" db="EMBL/GenBank/DDBJ databases">
        <authorList>
            <person name="Criscuolo A."/>
        </authorList>
    </citation>
    <scope>NUCLEOTIDE SEQUENCE [LARGE SCALE GENOMIC DNA]</scope>
    <source>
        <strain evidence="8">CIP 110025</strain>
    </source>
</reference>
<dbReference type="AlphaFoldDB" id="A0A6V6Z740"/>
<keyword evidence="2 5" id="KW-0479">Metal-binding</keyword>
<evidence type="ECO:0000256" key="4">
    <source>
        <dbReference type="ARBA" id="ARBA00023002"/>
    </source>
</evidence>
<dbReference type="InterPro" id="IPR002328">
    <property type="entry name" value="ADH_Zn_CS"/>
</dbReference>
<evidence type="ECO:0000256" key="3">
    <source>
        <dbReference type="ARBA" id="ARBA00022833"/>
    </source>
</evidence>
<dbReference type="PROSITE" id="PS00065">
    <property type="entry name" value="D_2_HYDROXYACID_DH_1"/>
    <property type="match status" value="1"/>
</dbReference>
<dbReference type="FunFam" id="3.40.50.720:FF:000022">
    <property type="entry name" value="Cinnamyl alcohol dehydrogenase"/>
    <property type="match status" value="1"/>
</dbReference>
<dbReference type="PANTHER" id="PTHR42683">
    <property type="entry name" value="ALDEHYDE REDUCTASE"/>
    <property type="match status" value="1"/>
</dbReference>
<comment type="similarity">
    <text evidence="5">Belongs to the zinc-containing alcohol dehydrogenase family.</text>
</comment>
<dbReference type="EMBL" id="CAIJDO010000199">
    <property type="protein sequence ID" value="CAD0007597.1"/>
    <property type="molecule type" value="Genomic_DNA"/>
</dbReference>
<evidence type="ECO:0000259" key="6">
    <source>
        <dbReference type="SMART" id="SM00829"/>
    </source>
</evidence>
<dbReference type="CDD" id="cd05283">
    <property type="entry name" value="CAD1"/>
    <property type="match status" value="1"/>
</dbReference>
<accession>A0A6V6Z740</accession>
<keyword evidence="8" id="KW-1185">Reference proteome</keyword>
<gene>
    <name evidence="7" type="ORF">FLACHUCJ7_03397</name>
</gene>
<protein>
    <submittedName>
        <fullName evidence="7">Hydroxyacid dehydrogenase</fullName>
    </submittedName>
</protein>
<dbReference type="Gene3D" id="3.40.50.720">
    <property type="entry name" value="NAD(P)-binding Rossmann-like Domain"/>
    <property type="match status" value="1"/>
</dbReference>
<dbReference type="InterPro" id="IPR036291">
    <property type="entry name" value="NAD(P)-bd_dom_sf"/>
</dbReference>
<dbReference type="InterPro" id="IPR013149">
    <property type="entry name" value="ADH-like_C"/>
</dbReference>
<dbReference type="GO" id="GO:0008106">
    <property type="term" value="F:alcohol dehydrogenase (NADP+) activity"/>
    <property type="evidence" value="ECO:0007669"/>
    <property type="project" value="UniProtKB-ARBA"/>
</dbReference>
<evidence type="ECO:0000256" key="1">
    <source>
        <dbReference type="ARBA" id="ARBA00001947"/>
    </source>
</evidence>
<evidence type="ECO:0000256" key="5">
    <source>
        <dbReference type="RuleBase" id="RU361277"/>
    </source>
</evidence>
<comment type="caution">
    <text evidence="7">The sequence shown here is derived from an EMBL/GenBank/DDBJ whole genome shotgun (WGS) entry which is preliminary data.</text>
</comment>
<dbReference type="Proteomes" id="UP000556700">
    <property type="component" value="Unassembled WGS sequence"/>
</dbReference>
<dbReference type="InterPro" id="IPR013154">
    <property type="entry name" value="ADH-like_N"/>
</dbReference>
<evidence type="ECO:0000313" key="8">
    <source>
        <dbReference type="Proteomes" id="UP000556700"/>
    </source>
</evidence>
<dbReference type="SMART" id="SM00829">
    <property type="entry name" value="PKS_ER"/>
    <property type="match status" value="1"/>
</dbReference>
<dbReference type="GO" id="GO:0008270">
    <property type="term" value="F:zinc ion binding"/>
    <property type="evidence" value="ECO:0007669"/>
    <property type="project" value="InterPro"/>
</dbReference>
<comment type="cofactor">
    <cofactor evidence="1 5">
        <name>Zn(2+)</name>
        <dbReference type="ChEBI" id="CHEBI:29105"/>
    </cofactor>
</comment>
<keyword evidence="3 5" id="KW-0862">Zinc</keyword>
<dbReference type="InterPro" id="IPR020843">
    <property type="entry name" value="ER"/>
</dbReference>
<dbReference type="PROSITE" id="PS00059">
    <property type="entry name" value="ADH_ZINC"/>
    <property type="match status" value="1"/>
</dbReference>
<dbReference type="InterPro" id="IPR047109">
    <property type="entry name" value="CAD-like"/>
</dbReference>
<dbReference type="Gene3D" id="3.90.180.10">
    <property type="entry name" value="Medium-chain alcohol dehydrogenases, catalytic domain"/>
    <property type="match status" value="1"/>
</dbReference>
<sequence length="367" mass="39884">MKPGTKKTSNKTKKNEMETKNIKAFGTEAAEAPLKTLDIKRRIVQAHDVEIEILYCGICHSDLHSARNEWHGTIYPIVPGHEIVGRIVKVGDHVKNFKVGQLAGVGCMVDSCRECEHCKSDLEQFCDEGSILTFNSPDAHLGGQTFGGYSESIVVDENYVLHISDKLDLAGVAPLLCAGITTYSPLKHWKVGPGQKVGIVGIGGLGHMGIKLAKAMGAHVVVFTTSLSKTEDAKRLGADEVVLSTDTEQMAQYARSLNFILDCVSAEHSIDAYLNLLKVDGNLVLVGAPMEPLPVTSFSLILGRRSFAGSMIGGIAETQEMLDFCAEHNIIADIELIGVNDVNEAYERLLKGDIKYRFVIDMASLKN</sequence>
<organism evidence="7 8">
    <name type="scientific">Flavobacterium chungangense</name>
    <dbReference type="NCBI Taxonomy" id="554283"/>
    <lineage>
        <taxon>Bacteria</taxon>
        <taxon>Pseudomonadati</taxon>
        <taxon>Bacteroidota</taxon>
        <taxon>Flavobacteriia</taxon>
        <taxon>Flavobacteriales</taxon>
        <taxon>Flavobacteriaceae</taxon>
        <taxon>Flavobacterium</taxon>
    </lineage>
</organism>
<evidence type="ECO:0000313" key="7">
    <source>
        <dbReference type="EMBL" id="CAD0007597.1"/>
    </source>
</evidence>
<name>A0A6V6Z740_9FLAO</name>